<dbReference type="InterPro" id="IPR001223">
    <property type="entry name" value="Glyco_hydro18_cat"/>
</dbReference>
<evidence type="ECO:0000313" key="7">
    <source>
        <dbReference type="EMBL" id="OCL08671.1"/>
    </source>
</evidence>
<protein>
    <recommendedName>
        <fullName evidence="2">chitinase</fullName>
        <ecNumber evidence="2">3.2.1.14</ecNumber>
    </recommendedName>
</protein>
<evidence type="ECO:0000256" key="2">
    <source>
        <dbReference type="ARBA" id="ARBA00012729"/>
    </source>
</evidence>
<accession>A0A8E2F184</accession>
<gene>
    <name evidence="7" type="ORF">AOQ84DRAFT_431599</name>
</gene>
<comment type="similarity">
    <text evidence="1">Belongs to the glycosyl hydrolase 18 family. Chitinase class V subfamily.</text>
</comment>
<evidence type="ECO:0000256" key="4">
    <source>
        <dbReference type="ARBA" id="ARBA00023026"/>
    </source>
</evidence>
<dbReference type="EC" id="3.2.1.14" evidence="2"/>
<dbReference type="InterPro" id="IPR017853">
    <property type="entry name" value="GH"/>
</dbReference>
<evidence type="ECO:0000259" key="6">
    <source>
        <dbReference type="PROSITE" id="PS51910"/>
    </source>
</evidence>
<dbReference type="OrthoDB" id="73875at2759"/>
<dbReference type="GO" id="GO:0008843">
    <property type="term" value="F:endochitinase activity"/>
    <property type="evidence" value="ECO:0007669"/>
    <property type="project" value="UniProtKB-EC"/>
</dbReference>
<keyword evidence="8" id="KW-1185">Reference proteome</keyword>
<dbReference type="SMART" id="SM00636">
    <property type="entry name" value="Glyco_18"/>
    <property type="match status" value="1"/>
</dbReference>
<organism evidence="7 8">
    <name type="scientific">Glonium stellatum</name>
    <dbReference type="NCBI Taxonomy" id="574774"/>
    <lineage>
        <taxon>Eukaryota</taxon>
        <taxon>Fungi</taxon>
        <taxon>Dikarya</taxon>
        <taxon>Ascomycota</taxon>
        <taxon>Pezizomycotina</taxon>
        <taxon>Dothideomycetes</taxon>
        <taxon>Pleosporomycetidae</taxon>
        <taxon>Gloniales</taxon>
        <taxon>Gloniaceae</taxon>
        <taxon>Glonium</taxon>
    </lineage>
</organism>
<dbReference type="InterPro" id="IPR018371">
    <property type="entry name" value="Chitin-binding_1_CS"/>
</dbReference>
<dbReference type="EMBL" id="KV749623">
    <property type="protein sequence ID" value="OCL08671.1"/>
    <property type="molecule type" value="Genomic_DNA"/>
</dbReference>
<dbReference type="InterPro" id="IPR001002">
    <property type="entry name" value="Chitin-bd_1"/>
</dbReference>
<dbReference type="PROSITE" id="PS00026">
    <property type="entry name" value="CHIT_BIND_I_1"/>
    <property type="match status" value="1"/>
</dbReference>
<dbReference type="AlphaFoldDB" id="A0A8E2F184"/>
<sequence>MQWLNASTCPLNVCCSNFGFCGTTADFCNGRTVVSPSCNGRSSDAKTIGYYEGWNLQRPCGTMEPEDIPLGYYTHINFAFALIDPKTFRIALMDLSTASLGAMNDPGATRTTFSDLAASESAQDTFFGSLITLMISNGFGGVDIDWEYPEADDRGGTPAGYDNYVKFLTRLRNRLSATGKPFGLSITLPASYWYLRHFDLIEIEPLSIGSVAYAHTNLIEINTALELLWRNNINPARVNLGLGFYGRSFTMEDPSCMSAGCPFSDGAKGGECTGAAGVLSGKEIKDIIANGATVAFDQAAAVKIVTWDTDQWASCDDEGTLKIKVDYANQRCLGGTMIWAIDLDDGSLIDSLGKTMGRKVEAPGEAPLVGPDLGSSHDEL</sequence>
<keyword evidence="7" id="KW-0378">Hydrolase</keyword>
<feature type="domain" description="GH18" evidence="6">
    <location>
        <begin position="45"/>
        <end position="359"/>
    </location>
</feature>
<dbReference type="CDD" id="cd00035">
    <property type="entry name" value="ChtBD1"/>
    <property type="match status" value="1"/>
</dbReference>
<dbReference type="PROSITE" id="PS51910">
    <property type="entry name" value="GH18_2"/>
    <property type="match status" value="1"/>
</dbReference>
<keyword evidence="4" id="KW-0843">Virulence</keyword>
<dbReference type="InterPro" id="IPR029070">
    <property type="entry name" value="Chitinase_insertion_sf"/>
</dbReference>
<evidence type="ECO:0000313" key="8">
    <source>
        <dbReference type="Proteomes" id="UP000250140"/>
    </source>
</evidence>
<dbReference type="Proteomes" id="UP000250140">
    <property type="component" value="Unassembled WGS sequence"/>
</dbReference>
<dbReference type="Gene3D" id="3.20.20.80">
    <property type="entry name" value="Glycosidases"/>
    <property type="match status" value="1"/>
</dbReference>
<keyword evidence="3" id="KW-0147">Chitin-binding</keyword>
<evidence type="ECO:0000256" key="1">
    <source>
        <dbReference type="ARBA" id="ARBA00008682"/>
    </source>
</evidence>
<dbReference type="InterPro" id="IPR011583">
    <property type="entry name" value="Chitinase_II/V-like_cat"/>
</dbReference>
<reference evidence="7 8" key="1">
    <citation type="journal article" date="2016" name="Nat. Commun.">
        <title>Ectomycorrhizal ecology is imprinted in the genome of the dominant symbiotic fungus Cenococcum geophilum.</title>
        <authorList>
            <consortium name="DOE Joint Genome Institute"/>
            <person name="Peter M."/>
            <person name="Kohler A."/>
            <person name="Ohm R.A."/>
            <person name="Kuo A."/>
            <person name="Krutzmann J."/>
            <person name="Morin E."/>
            <person name="Arend M."/>
            <person name="Barry K.W."/>
            <person name="Binder M."/>
            <person name="Choi C."/>
            <person name="Clum A."/>
            <person name="Copeland A."/>
            <person name="Grisel N."/>
            <person name="Haridas S."/>
            <person name="Kipfer T."/>
            <person name="LaButti K."/>
            <person name="Lindquist E."/>
            <person name="Lipzen A."/>
            <person name="Maire R."/>
            <person name="Meier B."/>
            <person name="Mihaltcheva S."/>
            <person name="Molinier V."/>
            <person name="Murat C."/>
            <person name="Poggeler S."/>
            <person name="Quandt C.A."/>
            <person name="Sperisen C."/>
            <person name="Tritt A."/>
            <person name="Tisserant E."/>
            <person name="Crous P.W."/>
            <person name="Henrissat B."/>
            <person name="Nehls U."/>
            <person name="Egli S."/>
            <person name="Spatafora J.W."/>
            <person name="Grigoriev I.V."/>
            <person name="Martin F.M."/>
        </authorList>
    </citation>
    <scope>NUCLEOTIDE SEQUENCE [LARGE SCALE GENOMIC DNA]</scope>
    <source>
        <strain evidence="7 8">CBS 207.34</strain>
    </source>
</reference>
<dbReference type="PANTHER" id="PTHR47700">
    <property type="entry name" value="V CHITINASE, PUTATIVE (AFU_ORTHOLOGUE AFUA_6G13720)-RELATED"/>
    <property type="match status" value="1"/>
</dbReference>
<dbReference type="InterPro" id="IPR036861">
    <property type="entry name" value="Endochitinase-like_sf"/>
</dbReference>
<dbReference type="GO" id="GO:0005975">
    <property type="term" value="P:carbohydrate metabolic process"/>
    <property type="evidence" value="ECO:0007669"/>
    <property type="project" value="InterPro"/>
</dbReference>
<dbReference type="Gene3D" id="3.30.60.10">
    <property type="entry name" value="Endochitinase-like"/>
    <property type="match status" value="1"/>
</dbReference>
<evidence type="ECO:0000256" key="5">
    <source>
        <dbReference type="SAM" id="MobiDB-lite"/>
    </source>
</evidence>
<dbReference type="Pfam" id="PF00704">
    <property type="entry name" value="Glyco_hydro_18"/>
    <property type="match status" value="1"/>
</dbReference>
<dbReference type="SMART" id="SM00270">
    <property type="entry name" value="ChtBD1"/>
    <property type="match status" value="1"/>
</dbReference>
<evidence type="ECO:0000256" key="3">
    <source>
        <dbReference type="ARBA" id="ARBA00022669"/>
    </source>
</evidence>
<feature type="region of interest" description="Disordered" evidence="5">
    <location>
        <begin position="360"/>
        <end position="380"/>
    </location>
</feature>
<dbReference type="InterPro" id="IPR053214">
    <property type="entry name" value="LysM12-like"/>
</dbReference>
<dbReference type="SUPFAM" id="SSF51445">
    <property type="entry name" value="(Trans)glycosidases"/>
    <property type="match status" value="1"/>
</dbReference>
<dbReference type="PANTHER" id="PTHR47700:SF2">
    <property type="entry name" value="CHITINASE"/>
    <property type="match status" value="1"/>
</dbReference>
<dbReference type="GO" id="GO:0008061">
    <property type="term" value="F:chitin binding"/>
    <property type="evidence" value="ECO:0007669"/>
    <property type="project" value="UniProtKB-KW"/>
</dbReference>
<dbReference type="SUPFAM" id="SSF54556">
    <property type="entry name" value="Chitinase insertion domain"/>
    <property type="match status" value="1"/>
</dbReference>
<dbReference type="SUPFAM" id="SSF57016">
    <property type="entry name" value="Plant lectins/antimicrobial peptides"/>
    <property type="match status" value="1"/>
</dbReference>
<proteinExistence type="inferred from homology"/>
<name>A0A8E2F184_9PEZI</name>
<dbReference type="Gene3D" id="3.10.50.10">
    <property type="match status" value="1"/>
</dbReference>
<dbReference type="Pfam" id="PF00187">
    <property type="entry name" value="Chitin_bind_1"/>
    <property type="match status" value="1"/>
</dbReference>